<dbReference type="InterPro" id="IPR006119">
    <property type="entry name" value="Resolv_N"/>
</dbReference>
<feature type="domain" description="Resolvase/invertase-type recombinase catalytic" evidence="1">
    <location>
        <begin position="1"/>
        <end position="51"/>
    </location>
</feature>
<dbReference type="InterPro" id="IPR036162">
    <property type="entry name" value="Resolvase-like_N_sf"/>
</dbReference>
<proteinExistence type="predicted"/>
<accession>A0A6M5ZXQ1</accession>
<dbReference type="GO" id="GO:0000150">
    <property type="term" value="F:DNA strand exchange activity"/>
    <property type="evidence" value="ECO:0007669"/>
    <property type="project" value="InterPro"/>
</dbReference>
<keyword evidence="2" id="KW-0614">Plasmid</keyword>
<evidence type="ECO:0000313" key="2">
    <source>
        <dbReference type="EMBL" id="QJX10976.1"/>
    </source>
</evidence>
<sequence length="51" mass="5682">MIIGYARKSTHLQDVTHQVDELTKAGCEQIYHEQISRGGTKRAKNGALLQS</sequence>
<dbReference type="Gene3D" id="3.40.50.1390">
    <property type="entry name" value="Resolvase, N-terminal catalytic domain"/>
    <property type="match status" value="1"/>
</dbReference>
<geneLocation type="plasmid" evidence="2">
    <name>pLWY24</name>
</geneLocation>
<name>A0A6M5ZXQ1_ECOLX</name>
<dbReference type="AlphaFoldDB" id="A0A6M5ZXQ1"/>
<protein>
    <submittedName>
        <fullName evidence="2">Phage DNA invertase</fullName>
    </submittedName>
</protein>
<dbReference type="SUPFAM" id="SSF53041">
    <property type="entry name" value="Resolvase-like"/>
    <property type="match status" value="1"/>
</dbReference>
<organism evidence="2">
    <name type="scientific">Escherichia coli</name>
    <dbReference type="NCBI Taxonomy" id="562"/>
    <lineage>
        <taxon>Bacteria</taxon>
        <taxon>Pseudomonadati</taxon>
        <taxon>Pseudomonadota</taxon>
        <taxon>Gammaproteobacteria</taxon>
        <taxon>Enterobacterales</taxon>
        <taxon>Enterobacteriaceae</taxon>
        <taxon>Escherichia</taxon>
    </lineage>
</organism>
<reference evidence="2" key="1">
    <citation type="submission" date="2020-04" db="EMBL/GenBank/DDBJ databases">
        <authorList>
            <person name="Yuan L."/>
            <person name="Li W."/>
        </authorList>
    </citation>
    <scope>NUCLEOTIDE SEQUENCE</scope>
    <source>
        <strain evidence="2">LWY24</strain>
        <plasmid evidence="2">pLWY24</plasmid>
    </source>
</reference>
<dbReference type="EMBL" id="MT318677">
    <property type="protein sequence ID" value="QJX10976.1"/>
    <property type="molecule type" value="Genomic_DNA"/>
</dbReference>
<dbReference type="PROSITE" id="PS51736">
    <property type="entry name" value="RECOMBINASES_3"/>
    <property type="match status" value="1"/>
</dbReference>
<dbReference type="Pfam" id="PF00239">
    <property type="entry name" value="Resolvase"/>
    <property type="match status" value="1"/>
</dbReference>
<evidence type="ECO:0000259" key="1">
    <source>
        <dbReference type="PROSITE" id="PS51736"/>
    </source>
</evidence>
<dbReference type="GO" id="GO:0003677">
    <property type="term" value="F:DNA binding"/>
    <property type="evidence" value="ECO:0007669"/>
    <property type="project" value="InterPro"/>
</dbReference>
<dbReference type="RefSeq" id="WP_285276838.1">
    <property type="nucleotide sequence ID" value="NZ_JBAPKO010000076.1"/>
</dbReference>